<evidence type="ECO:0000256" key="3">
    <source>
        <dbReference type="ARBA" id="ARBA00022475"/>
    </source>
</evidence>
<accession>A0A0V7ZGB7</accession>
<dbReference type="NCBIfam" id="NF002780">
    <property type="entry name" value="PRK02898.1"/>
    <property type="match status" value="1"/>
</dbReference>
<reference evidence="11 12" key="1">
    <citation type="journal article" date="2015" name="Genome Announc.">
        <title>Draft Genome of the Euendolithic (true boring) Cyanobacterium Mastigocoleus testarum strain BC008.</title>
        <authorList>
            <person name="Guida B.S."/>
            <person name="Garcia-Pichel F."/>
        </authorList>
    </citation>
    <scope>NUCLEOTIDE SEQUENCE [LARGE SCALE GENOMIC DNA]</scope>
    <source>
        <strain evidence="11 12">BC008</strain>
    </source>
</reference>
<keyword evidence="7 10" id="KW-0406">Ion transport</keyword>
<keyword evidence="2 10" id="KW-0813">Transport</keyword>
<comment type="function">
    <text evidence="10">Part of the energy-coupling factor (ECF) transporter complex CbiMNOQ involved in cobalt import.</text>
</comment>
<evidence type="ECO:0000256" key="7">
    <source>
        <dbReference type="ARBA" id="ARBA00023065"/>
    </source>
</evidence>
<dbReference type="PANTHER" id="PTHR38662">
    <property type="entry name" value="COBALT TRANSPORT PROTEIN CBIN"/>
    <property type="match status" value="1"/>
</dbReference>
<dbReference type="OrthoDB" id="1551318at2"/>
<dbReference type="AlphaFoldDB" id="A0A0V7ZGB7"/>
<keyword evidence="9 10" id="KW-0170">Cobalt</keyword>
<comment type="caution">
    <text evidence="11">The sequence shown here is derived from an EMBL/GenBank/DDBJ whole genome shotgun (WGS) entry which is preliminary data.</text>
</comment>
<dbReference type="Proteomes" id="UP000053372">
    <property type="component" value="Unassembled WGS sequence"/>
</dbReference>
<keyword evidence="12" id="KW-1185">Reference proteome</keyword>
<evidence type="ECO:0000256" key="6">
    <source>
        <dbReference type="ARBA" id="ARBA00022989"/>
    </source>
</evidence>
<dbReference type="PANTHER" id="PTHR38662:SF1">
    <property type="entry name" value="COBALT TRANSPORT PROTEIN CBIN"/>
    <property type="match status" value="1"/>
</dbReference>
<dbReference type="HAMAP" id="MF_00330">
    <property type="entry name" value="CbiN"/>
    <property type="match status" value="1"/>
</dbReference>
<evidence type="ECO:0000256" key="2">
    <source>
        <dbReference type="ARBA" id="ARBA00022448"/>
    </source>
</evidence>
<dbReference type="RefSeq" id="WP_027843973.1">
    <property type="nucleotide sequence ID" value="NZ_LMTZ01000135.1"/>
</dbReference>
<evidence type="ECO:0000256" key="4">
    <source>
        <dbReference type="ARBA" id="ARBA00022573"/>
    </source>
</evidence>
<proteinExistence type="inferred from homology"/>
<comment type="similarity">
    <text evidence="10">Belongs to the CbiN family.</text>
</comment>
<evidence type="ECO:0000256" key="10">
    <source>
        <dbReference type="HAMAP-Rule" id="MF_00330"/>
    </source>
</evidence>
<dbReference type="Pfam" id="PF02553">
    <property type="entry name" value="CbiN"/>
    <property type="match status" value="1"/>
</dbReference>
<dbReference type="EMBL" id="LMTZ01000135">
    <property type="protein sequence ID" value="KST63616.1"/>
    <property type="molecule type" value="Genomic_DNA"/>
</dbReference>
<evidence type="ECO:0000313" key="12">
    <source>
        <dbReference type="Proteomes" id="UP000053372"/>
    </source>
</evidence>
<dbReference type="GO" id="GO:0015087">
    <property type="term" value="F:cobalt ion transmembrane transporter activity"/>
    <property type="evidence" value="ECO:0007669"/>
    <property type="project" value="UniProtKB-UniRule"/>
</dbReference>
<comment type="subcellular location">
    <subcellularLocation>
        <location evidence="10">Cell membrane</location>
        <topology evidence="10">Multi-pass membrane protein</topology>
    </subcellularLocation>
</comment>
<sequence length="108" mass="11893">MNQSNQSDTNQSHKGWNNWLLILAVISLAVLPLIFVRGAEFGGADGEAEEAITEVQPEYKPWFQPVFEPPSGEVESLLFSTQAALGAGIIGYAIGLYRGRSQKQKREE</sequence>
<evidence type="ECO:0000256" key="8">
    <source>
        <dbReference type="ARBA" id="ARBA00023136"/>
    </source>
</evidence>
<keyword evidence="6 10" id="KW-1133">Transmembrane helix</keyword>
<dbReference type="NCBIfam" id="TIGR01165">
    <property type="entry name" value="cbiN"/>
    <property type="match status" value="1"/>
</dbReference>
<keyword evidence="5 10" id="KW-0812">Transmembrane</keyword>
<keyword evidence="1 10" id="KW-0171">Cobalt transport</keyword>
<evidence type="ECO:0000256" key="9">
    <source>
        <dbReference type="ARBA" id="ARBA00023285"/>
    </source>
</evidence>
<comment type="pathway">
    <text evidence="10">Cofactor biosynthesis; adenosylcobalamin biosynthesis.</text>
</comment>
<organism evidence="11 12">
    <name type="scientific">Mastigocoleus testarum BC008</name>
    <dbReference type="NCBI Taxonomy" id="371196"/>
    <lineage>
        <taxon>Bacteria</taxon>
        <taxon>Bacillati</taxon>
        <taxon>Cyanobacteriota</taxon>
        <taxon>Cyanophyceae</taxon>
        <taxon>Nostocales</taxon>
        <taxon>Hapalosiphonaceae</taxon>
        <taxon>Mastigocoleus</taxon>
    </lineage>
</organism>
<keyword evidence="4 10" id="KW-0169">Cobalamin biosynthesis</keyword>
<feature type="transmembrane region" description="Helical" evidence="10">
    <location>
        <begin position="20"/>
        <end position="39"/>
    </location>
</feature>
<evidence type="ECO:0000256" key="1">
    <source>
        <dbReference type="ARBA" id="ARBA00022426"/>
    </source>
</evidence>
<dbReference type="InterPro" id="IPR003705">
    <property type="entry name" value="CbiN"/>
</dbReference>
<comment type="subunit">
    <text evidence="10">Forms an energy-coupling factor (ECF) transporter complex composed of an ATP-binding protein (A component, CbiO), a transmembrane protein (T component, CbiQ) and 2 possible substrate-capture proteins (S components, CbiM and CbiN) of unknown stoichimetry.</text>
</comment>
<dbReference type="UniPathway" id="UPA00148"/>
<protein>
    <recommendedName>
        <fullName evidence="10">Cobalt transport protein CbiN</fullName>
    </recommendedName>
    <alternativeName>
        <fullName evidence="10">Energy-coupling factor transporter probable substrate-capture protein CbiN</fullName>
        <shortName evidence="10">ECF transporter S component CbiN</shortName>
    </alternativeName>
</protein>
<gene>
    <name evidence="10" type="primary">cbiN</name>
    <name evidence="11" type="ORF">BC008_14235</name>
</gene>
<feature type="transmembrane region" description="Helical" evidence="10">
    <location>
        <begin position="77"/>
        <end position="97"/>
    </location>
</feature>
<name>A0A0V7ZGB7_9CYAN</name>
<evidence type="ECO:0000313" key="11">
    <source>
        <dbReference type="EMBL" id="KST63616.1"/>
    </source>
</evidence>
<dbReference type="GO" id="GO:0009236">
    <property type="term" value="P:cobalamin biosynthetic process"/>
    <property type="evidence" value="ECO:0007669"/>
    <property type="project" value="UniProtKB-UniRule"/>
</dbReference>
<keyword evidence="3 10" id="KW-1003">Cell membrane</keyword>
<dbReference type="GO" id="GO:0005886">
    <property type="term" value="C:plasma membrane"/>
    <property type="evidence" value="ECO:0007669"/>
    <property type="project" value="UniProtKB-SubCell"/>
</dbReference>
<evidence type="ECO:0000256" key="5">
    <source>
        <dbReference type="ARBA" id="ARBA00022692"/>
    </source>
</evidence>
<keyword evidence="8 10" id="KW-0472">Membrane</keyword>